<dbReference type="RefSeq" id="WP_050399589.1">
    <property type="nucleotide sequence ID" value="NZ_JADBGF010000001.1"/>
</dbReference>
<feature type="region of interest" description="Disordered" evidence="1">
    <location>
        <begin position="227"/>
        <end position="256"/>
    </location>
</feature>
<feature type="compositionally biased region" description="Basic residues" evidence="1">
    <location>
        <begin position="240"/>
        <end position="256"/>
    </location>
</feature>
<keyword evidence="4" id="KW-1185">Reference proteome</keyword>
<dbReference type="OrthoDB" id="4251397at2"/>
<comment type="caution">
    <text evidence="3">The sequence shown here is derived from an EMBL/GenBank/DDBJ whole genome shotgun (WGS) entry which is preliminary data.</text>
</comment>
<dbReference type="Proteomes" id="UP000629287">
    <property type="component" value="Unassembled WGS sequence"/>
</dbReference>
<dbReference type="EMBL" id="JADBGF010000001">
    <property type="protein sequence ID" value="MBE1599873.1"/>
    <property type="molecule type" value="Genomic_DNA"/>
</dbReference>
<dbReference type="Pfam" id="PF03771">
    <property type="entry name" value="SPDY"/>
    <property type="match status" value="2"/>
</dbReference>
<evidence type="ECO:0000256" key="1">
    <source>
        <dbReference type="SAM" id="MobiDB-lite"/>
    </source>
</evidence>
<accession>A0A8I0TW03</accession>
<evidence type="ECO:0000313" key="3">
    <source>
        <dbReference type="EMBL" id="MBE1599873.1"/>
    </source>
</evidence>
<protein>
    <recommendedName>
        <fullName evidence="2">DUF317 domain-containing protein</fullName>
    </recommendedName>
</protein>
<feature type="domain" description="DUF317" evidence="2">
    <location>
        <begin position="54"/>
        <end position="109"/>
    </location>
</feature>
<organism evidence="3 4">
    <name type="scientific">Streptomyces stelliscabiei</name>
    <dbReference type="NCBI Taxonomy" id="146820"/>
    <lineage>
        <taxon>Bacteria</taxon>
        <taxon>Bacillati</taxon>
        <taxon>Actinomycetota</taxon>
        <taxon>Actinomycetes</taxon>
        <taxon>Kitasatosporales</taxon>
        <taxon>Streptomycetaceae</taxon>
        <taxon>Streptomyces</taxon>
    </lineage>
</organism>
<feature type="domain" description="DUF317" evidence="2">
    <location>
        <begin position="135"/>
        <end position="193"/>
    </location>
</feature>
<evidence type="ECO:0000313" key="4">
    <source>
        <dbReference type="Proteomes" id="UP000629287"/>
    </source>
</evidence>
<evidence type="ECO:0000259" key="2">
    <source>
        <dbReference type="Pfam" id="PF03771"/>
    </source>
</evidence>
<dbReference type="InterPro" id="IPR005523">
    <property type="entry name" value="DUF317_SPDY"/>
</dbReference>
<dbReference type="AlphaFoldDB" id="A0A8I0TW03"/>
<name>A0A8I0TW03_9ACTN</name>
<reference evidence="3 4" key="1">
    <citation type="submission" date="2020-10" db="EMBL/GenBank/DDBJ databases">
        <title>Sequencing the genomes of 1000 actinobacteria strains.</title>
        <authorList>
            <person name="Klenk H.-P."/>
        </authorList>
    </citation>
    <scope>NUCLEOTIDE SEQUENCE [LARGE SCALE GENOMIC DNA]</scope>
    <source>
        <strain evidence="3 4">DSM 41803</strain>
    </source>
</reference>
<sequence>MRFLPHDAADELLVTPPCLAGGGDPRWVTVALHQAGGWRYDHTPLSPTIHLVRPDQQAELSLYPDPDEPWWTILHAPTDEHPAWYARFGARLPVEILAAFTDALTKPAPEAAASDPFEILYAAGWLEHSDVSASSPDSPVRVERAVQGQGSWFVTTSLPGDPDTVIWRAHLGADTPLHLVAAFTSALTDPAPLRRDPLALPFQARPTSRRPPLRRASWAGWIRWSSASKTSPPAAGVARPRCHRVGRSRHRAVRAD</sequence>
<dbReference type="GeneID" id="86830539"/>
<gene>
    <name evidence="3" type="ORF">H4687_006002</name>
</gene>
<proteinExistence type="predicted"/>